<keyword evidence="2" id="KW-1003">Cell membrane</keyword>
<name>A0ABV7RIH9_9GAMM</name>
<reference evidence="9" key="1">
    <citation type="journal article" date="2019" name="Int. J. Syst. Evol. Microbiol.">
        <title>The Global Catalogue of Microorganisms (GCM) 10K type strain sequencing project: providing services to taxonomists for standard genome sequencing and annotation.</title>
        <authorList>
            <consortium name="The Broad Institute Genomics Platform"/>
            <consortium name="The Broad Institute Genome Sequencing Center for Infectious Disease"/>
            <person name="Wu L."/>
            <person name="Ma J."/>
        </authorList>
    </citation>
    <scope>NUCLEOTIDE SEQUENCE [LARGE SCALE GENOMIC DNA]</scope>
    <source>
        <strain evidence="9">KCTC 42875</strain>
    </source>
</reference>
<evidence type="ECO:0000256" key="5">
    <source>
        <dbReference type="ARBA" id="ARBA00023136"/>
    </source>
</evidence>
<comment type="subcellular location">
    <subcellularLocation>
        <location evidence="1">Cell membrane</location>
        <topology evidence="1">Multi-pass membrane protein</topology>
    </subcellularLocation>
</comment>
<evidence type="ECO:0000313" key="9">
    <source>
        <dbReference type="Proteomes" id="UP001595740"/>
    </source>
</evidence>
<feature type="transmembrane region" description="Helical" evidence="6">
    <location>
        <begin position="79"/>
        <end position="98"/>
    </location>
</feature>
<keyword evidence="4 6" id="KW-1133">Transmembrane helix</keyword>
<feature type="transmembrane region" description="Helical" evidence="6">
    <location>
        <begin position="146"/>
        <end position="168"/>
    </location>
</feature>
<feature type="transmembrane region" description="Helical" evidence="6">
    <location>
        <begin position="42"/>
        <end position="67"/>
    </location>
</feature>
<protein>
    <submittedName>
        <fullName evidence="8">MASE1 domain-containing protein</fullName>
    </submittedName>
</protein>
<accession>A0ABV7RIH9</accession>
<evidence type="ECO:0000259" key="7">
    <source>
        <dbReference type="Pfam" id="PF05231"/>
    </source>
</evidence>
<keyword evidence="5 6" id="KW-0472">Membrane</keyword>
<dbReference type="Pfam" id="PF05231">
    <property type="entry name" value="MASE1"/>
    <property type="match status" value="1"/>
</dbReference>
<evidence type="ECO:0000313" key="8">
    <source>
        <dbReference type="EMBL" id="MFC3549439.1"/>
    </source>
</evidence>
<evidence type="ECO:0000256" key="6">
    <source>
        <dbReference type="SAM" id="Phobius"/>
    </source>
</evidence>
<evidence type="ECO:0000256" key="2">
    <source>
        <dbReference type="ARBA" id="ARBA00022475"/>
    </source>
</evidence>
<dbReference type="RefSeq" id="WP_386756671.1">
    <property type="nucleotide sequence ID" value="NZ_JBHRXK010000001.1"/>
</dbReference>
<evidence type="ECO:0000256" key="4">
    <source>
        <dbReference type="ARBA" id="ARBA00022989"/>
    </source>
</evidence>
<organism evidence="8 9">
    <name type="scientific">Lysobacter cavernae</name>
    <dbReference type="NCBI Taxonomy" id="1685901"/>
    <lineage>
        <taxon>Bacteria</taxon>
        <taxon>Pseudomonadati</taxon>
        <taxon>Pseudomonadota</taxon>
        <taxon>Gammaproteobacteria</taxon>
        <taxon>Lysobacterales</taxon>
        <taxon>Lysobacteraceae</taxon>
        <taxon>Lysobacter</taxon>
    </lineage>
</organism>
<feature type="transmembrane region" description="Helical" evidence="6">
    <location>
        <begin position="210"/>
        <end position="228"/>
    </location>
</feature>
<keyword evidence="9" id="KW-1185">Reference proteome</keyword>
<dbReference type="Proteomes" id="UP001595740">
    <property type="component" value="Unassembled WGS sequence"/>
</dbReference>
<comment type="caution">
    <text evidence="8">The sequence shown here is derived from an EMBL/GenBank/DDBJ whole genome shotgun (WGS) entry which is preliminary data.</text>
</comment>
<evidence type="ECO:0000256" key="3">
    <source>
        <dbReference type="ARBA" id="ARBA00022692"/>
    </source>
</evidence>
<feature type="domain" description="MASE1" evidence="7">
    <location>
        <begin position="24"/>
        <end position="281"/>
    </location>
</feature>
<evidence type="ECO:0000256" key="1">
    <source>
        <dbReference type="ARBA" id="ARBA00004651"/>
    </source>
</evidence>
<feature type="transmembrane region" description="Helical" evidence="6">
    <location>
        <begin position="110"/>
        <end position="134"/>
    </location>
</feature>
<keyword evidence="3 6" id="KW-0812">Transmembrane</keyword>
<dbReference type="EMBL" id="JBHRXK010000001">
    <property type="protein sequence ID" value="MFC3549439.1"/>
    <property type="molecule type" value="Genomic_DNA"/>
</dbReference>
<feature type="transmembrane region" description="Helical" evidence="6">
    <location>
        <begin position="12"/>
        <end position="30"/>
    </location>
</feature>
<feature type="transmembrane region" description="Helical" evidence="6">
    <location>
        <begin position="180"/>
        <end position="198"/>
    </location>
</feature>
<gene>
    <name evidence="8" type="ORF">ACFOLC_00245</name>
</gene>
<proteinExistence type="predicted"/>
<feature type="transmembrane region" description="Helical" evidence="6">
    <location>
        <begin position="260"/>
        <end position="280"/>
    </location>
</feature>
<dbReference type="InterPro" id="IPR007895">
    <property type="entry name" value="MASE1"/>
</dbReference>
<sequence length="523" mass="57227">MEVGSWKSVLKGMCLSVIYGFLMLGAWRLSVDQWYLPAGIRVAALLLLPTRLWPYIFAGDAAAFLFLRAPKAEQYSEQWAYLSPFLLAPLVAVVPAISRRLLGDISDHERWFPAVALAIAVWTALVNMSINLVLSGPAASNTLENFLRYVVGQYLGIFIFVPVLMVWRRRNDGMSCPRRLLAHSAIATGLTAVMYLAANLGDSEPALRQMLLLLMIAPAVALTFLHGWRGASVGVAVASVAYGLPTTAFDTAGAHDAVTFIAQQTLAIATTALFVFGSVISAHFDRARKLGVAERHALKIAQSTFLSTERHLRDRVLAMAQIQAHLDESRQAMIRWLEDMGHSAAVLDLKRSGQKDTQLFDEHADALYPMRIEQQGLYDVLQSPAFSSVWAGGADVRFQLRGKARALPVDLQLAAYRCACNAVALLSQGRPIRQTVRARAWAYKGQRGIVVTVNACGGRDVKPSQTSMLASLELEGRVKTHGGAMKRRHVNQVSFLLIESSDTTSAPQRVDAGPTVHQSLLLV</sequence>